<evidence type="ECO:0000313" key="4">
    <source>
        <dbReference type="Proteomes" id="UP001586593"/>
    </source>
</evidence>
<dbReference type="Proteomes" id="UP001586593">
    <property type="component" value="Unassembled WGS sequence"/>
</dbReference>
<feature type="domain" description="CHCH" evidence="2">
    <location>
        <begin position="44"/>
        <end position="77"/>
    </location>
</feature>
<evidence type="ECO:0000256" key="1">
    <source>
        <dbReference type="ARBA" id="ARBA00023157"/>
    </source>
</evidence>
<keyword evidence="4" id="KW-1185">Reference proteome</keyword>
<dbReference type="Pfam" id="PF06747">
    <property type="entry name" value="CHCH"/>
    <property type="match status" value="1"/>
</dbReference>
<gene>
    <name evidence="3" type="ORF">VTK73DRAFT_1037</name>
</gene>
<comment type="caution">
    <text evidence="3">The sequence shown here is derived from an EMBL/GenBank/DDBJ whole genome shotgun (WGS) entry which is preliminary data.</text>
</comment>
<organism evidence="3 4">
    <name type="scientific">Phialemonium thermophilum</name>
    <dbReference type="NCBI Taxonomy" id="223376"/>
    <lineage>
        <taxon>Eukaryota</taxon>
        <taxon>Fungi</taxon>
        <taxon>Dikarya</taxon>
        <taxon>Ascomycota</taxon>
        <taxon>Pezizomycotina</taxon>
        <taxon>Sordariomycetes</taxon>
        <taxon>Sordariomycetidae</taxon>
        <taxon>Cephalothecales</taxon>
        <taxon>Cephalothecaceae</taxon>
        <taxon>Phialemonium</taxon>
    </lineage>
</organism>
<dbReference type="EMBL" id="JAZHXJ010001237">
    <property type="protein sequence ID" value="KAL1845146.1"/>
    <property type="molecule type" value="Genomic_DNA"/>
</dbReference>
<sequence length="127" mass="14677">MLISTVLVCYDGAKNERTHGDALDEHLLTAGTPGYRIDDINKSCLDEFRTHWQCLDNNNHQLWQCRPAEWKLNKCVYENLKLEKVVPDQPKNSTPVHLRRKQIYAHNPILRKDEPFVPQKAEAAPSS</sequence>
<accession>A0ABR3VU18</accession>
<dbReference type="PROSITE" id="PS51808">
    <property type="entry name" value="CHCH"/>
    <property type="match status" value="1"/>
</dbReference>
<protein>
    <recommendedName>
        <fullName evidence="2">CHCH domain-containing protein</fullName>
    </recommendedName>
</protein>
<dbReference type="InterPro" id="IPR010625">
    <property type="entry name" value="CHCH"/>
</dbReference>
<keyword evidence="1" id="KW-1015">Disulfide bond</keyword>
<proteinExistence type="predicted"/>
<evidence type="ECO:0000259" key="2">
    <source>
        <dbReference type="Pfam" id="PF06747"/>
    </source>
</evidence>
<name>A0ABR3VU18_9PEZI</name>
<reference evidence="3 4" key="1">
    <citation type="journal article" date="2024" name="Commun. Biol.">
        <title>Comparative genomic analysis of thermophilic fungi reveals convergent evolutionary adaptations and gene losses.</title>
        <authorList>
            <person name="Steindorff A.S."/>
            <person name="Aguilar-Pontes M.V."/>
            <person name="Robinson A.J."/>
            <person name="Andreopoulos B."/>
            <person name="LaButti K."/>
            <person name="Kuo A."/>
            <person name="Mondo S."/>
            <person name="Riley R."/>
            <person name="Otillar R."/>
            <person name="Haridas S."/>
            <person name="Lipzen A."/>
            <person name="Grimwood J."/>
            <person name="Schmutz J."/>
            <person name="Clum A."/>
            <person name="Reid I.D."/>
            <person name="Moisan M.C."/>
            <person name="Butler G."/>
            <person name="Nguyen T.T.M."/>
            <person name="Dewar K."/>
            <person name="Conant G."/>
            <person name="Drula E."/>
            <person name="Henrissat B."/>
            <person name="Hansel C."/>
            <person name="Singer S."/>
            <person name="Hutchinson M.I."/>
            <person name="de Vries R.P."/>
            <person name="Natvig D.O."/>
            <person name="Powell A.J."/>
            <person name="Tsang A."/>
            <person name="Grigoriev I.V."/>
        </authorList>
    </citation>
    <scope>NUCLEOTIDE SEQUENCE [LARGE SCALE GENOMIC DNA]</scope>
    <source>
        <strain evidence="3 4">ATCC 24622</strain>
    </source>
</reference>
<evidence type="ECO:0000313" key="3">
    <source>
        <dbReference type="EMBL" id="KAL1845146.1"/>
    </source>
</evidence>